<dbReference type="PANTHER" id="PTHR23235">
    <property type="entry name" value="KRUEPPEL-LIKE TRANSCRIPTION FACTOR"/>
    <property type="match status" value="1"/>
</dbReference>
<evidence type="ECO:0000259" key="7">
    <source>
        <dbReference type="PROSITE" id="PS50157"/>
    </source>
</evidence>
<dbReference type="PANTHER" id="PTHR23235:SF120">
    <property type="entry name" value="KRUPPEL-LIKE FACTOR 15"/>
    <property type="match status" value="1"/>
</dbReference>
<comment type="caution">
    <text evidence="8">The sequence shown here is derived from an EMBL/GenBank/DDBJ whole genome shotgun (WGS) entry which is preliminary data.</text>
</comment>
<keyword evidence="2" id="KW-0677">Repeat</keyword>
<keyword evidence="1" id="KW-0479">Metal-binding</keyword>
<dbReference type="Proteomes" id="UP000747542">
    <property type="component" value="Unassembled WGS sequence"/>
</dbReference>
<dbReference type="InterPro" id="IPR013087">
    <property type="entry name" value="Znf_C2H2_type"/>
</dbReference>
<dbReference type="Pfam" id="PF02892">
    <property type="entry name" value="zf-BED"/>
    <property type="match status" value="1"/>
</dbReference>
<dbReference type="SUPFAM" id="SSF57667">
    <property type="entry name" value="beta-beta-alpha zinc fingers"/>
    <property type="match status" value="1"/>
</dbReference>
<proteinExistence type="predicted"/>
<accession>A0A8J5K0G8</accession>
<feature type="domain" description="C2H2-type" evidence="7">
    <location>
        <begin position="39"/>
        <end position="69"/>
    </location>
</feature>
<feature type="region of interest" description="Disordered" evidence="6">
    <location>
        <begin position="130"/>
        <end position="151"/>
    </location>
</feature>
<gene>
    <name evidence="8" type="primary">Znf202-L</name>
    <name evidence="8" type="ORF">Hamer_G012830</name>
</gene>
<keyword evidence="9" id="KW-1185">Reference proteome</keyword>
<protein>
    <submittedName>
        <fullName evidence="8">Zinc finger protein 202-like</fullName>
    </submittedName>
</protein>
<dbReference type="GO" id="GO:0008270">
    <property type="term" value="F:zinc ion binding"/>
    <property type="evidence" value="ECO:0007669"/>
    <property type="project" value="UniProtKB-KW"/>
</dbReference>
<dbReference type="InterPro" id="IPR036236">
    <property type="entry name" value="Znf_C2H2_sf"/>
</dbReference>
<evidence type="ECO:0000256" key="3">
    <source>
        <dbReference type="ARBA" id="ARBA00022771"/>
    </source>
</evidence>
<name>A0A8J5K0G8_HOMAM</name>
<dbReference type="GO" id="GO:0000981">
    <property type="term" value="F:DNA-binding transcription factor activity, RNA polymerase II-specific"/>
    <property type="evidence" value="ECO:0007669"/>
    <property type="project" value="TreeGrafter"/>
</dbReference>
<evidence type="ECO:0000256" key="5">
    <source>
        <dbReference type="PROSITE-ProRule" id="PRU00042"/>
    </source>
</evidence>
<dbReference type="FunFam" id="3.30.160.60:FF:000100">
    <property type="entry name" value="Zinc finger 45-like"/>
    <property type="match status" value="1"/>
</dbReference>
<evidence type="ECO:0000256" key="2">
    <source>
        <dbReference type="ARBA" id="ARBA00022737"/>
    </source>
</evidence>
<sequence length="151" mass="16470">MYGAAALLEVEAVLADEDDDELVSEDVTIEDLDSEDGVDRCALCGKEFTGKNSRNNLVRHVKTHTGEKPFSCPCCSYRASRKEHMIRHFKKGSCVYHRFRAGEGGLDNSKEACDEGVKAVVNMYLAQLSAAPAGGNQPSRHSESESDVNTS</sequence>
<evidence type="ECO:0000256" key="6">
    <source>
        <dbReference type="SAM" id="MobiDB-lite"/>
    </source>
</evidence>
<dbReference type="PROSITE" id="PS50157">
    <property type="entry name" value="ZINC_FINGER_C2H2_2"/>
    <property type="match status" value="1"/>
</dbReference>
<evidence type="ECO:0000313" key="9">
    <source>
        <dbReference type="Proteomes" id="UP000747542"/>
    </source>
</evidence>
<keyword evidence="4" id="KW-0862">Zinc</keyword>
<dbReference type="GO" id="GO:0000978">
    <property type="term" value="F:RNA polymerase II cis-regulatory region sequence-specific DNA binding"/>
    <property type="evidence" value="ECO:0007669"/>
    <property type="project" value="TreeGrafter"/>
</dbReference>
<reference evidence="8" key="1">
    <citation type="journal article" date="2021" name="Sci. Adv.">
        <title>The American lobster genome reveals insights on longevity, neural, and immune adaptations.</title>
        <authorList>
            <person name="Polinski J.M."/>
            <person name="Zimin A.V."/>
            <person name="Clark K.F."/>
            <person name="Kohn A.B."/>
            <person name="Sadowski N."/>
            <person name="Timp W."/>
            <person name="Ptitsyn A."/>
            <person name="Khanna P."/>
            <person name="Romanova D.Y."/>
            <person name="Williams P."/>
            <person name="Greenwood S.J."/>
            <person name="Moroz L.L."/>
            <person name="Walt D.R."/>
            <person name="Bodnar A.G."/>
        </authorList>
    </citation>
    <scope>NUCLEOTIDE SEQUENCE</scope>
    <source>
        <strain evidence="8">GMGI-L3</strain>
    </source>
</reference>
<keyword evidence="3 5" id="KW-0863">Zinc-finger</keyword>
<dbReference type="Gene3D" id="3.30.160.60">
    <property type="entry name" value="Classic Zinc Finger"/>
    <property type="match status" value="2"/>
</dbReference>
<evidence type="ECO:0000313" key="8">
    <source>
        <dbReference type="EMBL" id="KAG7167382.1"/>
    </source>
</evidence>
<organism evidence="8 9">
    <name type="scientific">Homarus americanus</name>
    <name type="common">American lobster</name>
    <dbReference type="NCBI Taxonomy" id="6706"/>
    <lineage>
        <taxon>Eukaryota</taxon>
        <taxon>Metazoa</taxon>
        <taxon>Ecdysozoa</taxon>
        <taxon>Arthropoda</taxon>
        <taxon>Crustacea</taxon>
        <taxon>Multicrustacea</taxon>
        <taxon>Malacostraca</taxon>
        <taxon>Eumalacostraca</taxon>
        <taxon>Eucarida</taxon>
        <taxon>Decapoda</taxon>
        <taxon>Pleocyemata</taxon>
        <taxon>Astacidea</taxon>
        <taxon>Nephropoidea</taxon>
        <taxon>Nephropidae</taxon>
        <taxon>Homarus</taxon>
    </lineage>
</organism>
<dbReference type="EMBL" id="JAHLQT010021643">
    <property type="protein sequence ID" value="KAG7167382.1"/>
    <property type="molecule type" value="Genomic_DNA"/>
</dbReference>
<evidence type="ECO:0000256" key="4">
    <source>
        <dbReference type="ARBA" id="ARBA00022833"/>
    </source>
</evidence>
<dbReference type="InterPro" id="IPR003656">
    <property type="entry name" value="Znf_BED"/>
</dbReference>
<dbReference type="AlphaFoldDB" id="A0A8J5K0G8"/>
<evidence type="ECO:0000256" key="1">
    <source>
        <dbReference type="ARBA" id="ARBA00022723"/>
    </source>
</evidence>